<gene>
    <name evidence="2" type="ORF">J4215_06450</name>
</gene>
<dbReference type="AlphaFoldDB" id="A0A8T4L6K0"/>
<evidence type="ECO:0000313" key="3">
    <source>
        <dbReference type="Proteomes" id="UP000675968"/>
    </source>
</evidence>
<reference evidence="2" key="1">
    <citation type="submission" date="2021-03" db="EMBL/GenBank/DDBJ databases">
        <authorList>
            <person name="Jaffe A."/>
        </authorList>
    </citation>
    <scope>NUCLEOTIDE SEQUENCE</scope>
    <source>
        <strain evidence="2">RIFCSPLOWO2_01_FULL_AR10_48_17</strain>
    </source>
</reference>
<accession>A0A8T4L6K0</accession>
<evidence type="ECO:0000256" key="1">
    <source>
        <dbReference type="SAM" id="Phobius"/>
    </source>
</evidence>
<keyword evidence="1" id="KW-0812">Transmembrane</keyword>
<evidence type="ECO:0000313" key="2">
    <source>
        <dbReference type="EMBL" id="MBS3062194.1"/>
    </source>
</evidence>
<proteinExistence type="predicted"/>
<organism evidence="2 3">
    <name type="scientific">Candidatus Iainarchaeum sp</name>
    <dbReference type="NCBI Taxonomy" id="3101447"/>
    <lineage>
        <taxon>Archaea</taxon>
        <taxon>Candidatus Iainarchaeota</taxon>
        <taxon>Candidatus Iainarchaeia</taxon>
        <taxon>Candidatus Iainarchaeales</taxon>
        <taxon>Candidatus Iainarchaeaceae</taxon>
        <taxon>Candidatus Iainarchaeum</taxon>
    </lineage>
</organism>
<name>A0A8T4L6K0_9ARCH</name>
<reference evidence="2" key="2">
    <citation type="submission" date="2021-05" db="EMBL/GenBank/DDBJ databases">
        <title>Protein family content uncovers lineage relationships and bacterial pathway maintenance mechanisms in DPANN archaea.</title>
        <authorList>
            <person name="Castelle C.J."/>
            <person name="Meheust R."/>
            <person name="Jaffe A.L."/>
            <person name="Seitz K."/>
            <person name="Gong X."/>
            <person name="Baker B.J."/>
            <person name="Banfield J.F."/>
        </authorList>
    </citation>
    <scope>NUCLEOTIDE SEQUENCE</scope>
    <source>
        <strain evidence="2">RIFCSPLOWO2_01_FULL_AR10_48_17</strain>
    </source>
</reference>
<feature type="transmembrane region" description="Helical" evidence="1">
    <location>
        <begin position="12"/>
        <end position="33"/>
    </location>
</feature>
<evidence type="ECO:0008006" key="4">
    <source>
        <dbReference type="Google" id="ProtNLM"/>
    </source>
</evidence>
<comment type="caution">
    <text evidence="2">The sequence shown here is derived from an EMBL/GenBank/DDBJ whole genome shotgun (WGS) entry which is preliminary data.</text>
</comment>
<keyword evidence="1" id="KW-0472">Membrane</keyword>
<dbReference type="Proteomes" id="UP000675968">
    <property type="component" value="Unassembled WGS sequence"/>
</dbReference>
<protein>
    <recommendedName>
        <fullName evidence="4">Class III signal peptide-containing protein</fullName>
    </recommendedName>
</protein>
<sequence length="214" mass="23116">MPMRRSLAAQTAIEYLLLTSFLLVATGLIFAYASTNYQDATNSSMAQQELSTIVNAAEQTYALGEGSVLFVDIETPSSVKAIRVDYGCKDNYRTLAGQECTVIDPDKTQDICCAVFDPTPGKRICTTPEPGVTPDGKPTCYDLYSMDDQALTARRAYLVFTQQQSGQDVDIIKQSRAIIGMDAATIATLVLPGPHTIRVEWSVGTGKVLISAVS</sequence>
<dbReference type="EMBL" id="JAGVWC010000014">
    <property type="protein sequence ID" value="MBS3062194.1"/>
    <property type="molecule type" value="Genomic_DNA"/>
</dbReference>
<keyword evidence="1" id="KW-1133">Transmembrane helix</keyword>